<evidence type="ECO:0000313" key="2">
    <source>
        <dbReference type="Proteomes" id="UP000332487"/>
    </source>
</evidence>
<dbReference type="AlphaFoldDB" id="C7DHR9"/>
<protein>
    <recommendedName>
        <fullName evidence="3">TPR repeat-containing protein</fullName>
    </recommendedName>
</protein>
<evidence type="ECO:0008006" key="3">
    <source>
        <dbReference type="Google" id="ProtNLM"/>
    </source>
</evidence>
<sequence>MNAKGYAAMHAKSKSSGKEFMCTGCGTVVVSQNDIDFCPSCESIVYASAKSVGAGDPGLLSAISSIKASIEAGKLDEAEKAYAALFDKSKNAAFLYNPGILYIRHSNLELASIDYYREGFMEENAQHRANATSLMYNAKLLLYKAISAISKDISSGAVDALNGRYLAFLCHVKLGDYKSATHTIKEIAELPQGKSRDIVLGYSNIVLLSAMGNYKDLVPAAEQFISKNGFFVNALYYMSYGLFKTKKAKEAKELLSIIKDDGINNIDSLLKQIG</sequence>
<dbReference type="Gene3D" id="1.25.40.10">
    <property type="entry name" value="Tetratricopeptide repeat domain"/>
    <property type="match status" value="1"/>
</dbReference>
<name>C7DHR9_MICA2</name>
<organism evidence="1 2">
    <name type="scientific">Candidatus Micrarchaeum acidiphilum ARMAN-2</name>
    <dbReference type="NCBI Taxonomy" id="425595"/>
    <lineage>
        <taxon>Archaea</taxon>
        <taxon>Candidatus Micrarchaeota</taxon>
        <taxon>Candidatus Micrarchaeia</taxon>
        <taxon>Candidatus Micrarchaeales</taxon>
        <taxon>Candidatus Micrarchaeaceae</taxon>
        <taxon>Candidatus Micrarchaeum</taxon>
    </lineage>
</organism>
<gene>
    <name evidence="1" type="ORF">UNLARM2_0611</name>
</gene>
<dbReference type="Proteomes" id="UP000332487">
    <property type="component" value="Unassembled WGS sequence"/>
</dbReference>
<dbReference type="InterPro" id="IPR011990">
    <property type="entry name" value="TPR-like_helical_dom_sf"/>
</dbReference>
<reference evidence="1 2" key="1">
    <citation type="journal article" date="2009" name="Genome Biol.">
        <title>Community-wide analysis of microbial genome sequence signatures.</title>
        <authorList>
            <person name="Dick G.J."/>
            <person name="Andersson A.F."/>
            <person name="Baker B.J."/>
            <person name="Simmons S.L."/>
            <person name="Thomas B.C."/>
            <person name="Yelton A.P."/>
            <person name="Banfield J.F."/>
        </authorList>
    </citation>
    <scope>NUCLEOTIDE SEQUENCE [LARGE SCALE GENOMIC DNA]</scope>
    <source>
        <strain evidence="1">ARMAN-2</strain>
    </source>
</reference>
<accession>C7DHR9</accession>
<keyword evidence="2" id="KW-1185">Reference proteome</keyword>
<dbReference type="EMBL" id="GG697240">
    <property type="protein sequence ID" value="EET90171.1"/>
    <property type="molecule type" value="Genomic_DNA"/>
</dbReference>
<reference evidence="1 2" key="2">
    <citation type="journal article" date="2010" name="Proc. Natl. Acad. Sci. U.S.A.">
        <title>Enigmatic, ultrasmall, uncultivated Archaea.</title>
        <authorList>
            <person name="Baker B.J."/>
            <person name="Comolli L.R."/>
            <person name="Dick G.J."/>
            <person name="Hauser L.J."/>
            <person name="Hyatt D."/>
            <person name="Dill B.D."/>
            <person name="Land M.L."/>
            <person name="Verberkmoes N.C."/>
            <person name="Hettich R.L."/>
            <person name="Banfield J.F."/>
        </authorList>
    </citation>
    <scope>NUCLEOTIDE SEQUENCE [LARGE SCALE GENOMIC DNA]</scope>
    <source>
        <strain evidence="1">ARMAN-2</strain>
    </source>
</reference>
<evidence type="ECO:0000313" key="1">
    <source>
        <dbReference type="EMBL" id="EET90171.1"/>
    </source>
</evidence>
<proteinExistence type="predicted"/>
<dbReference type="SUPFAM" id="SSF48452">
    <property type="entry name" value="TPR-like"/>
    <property type="match status" value="1"/>
</dbReference>